<comment type="caution">
    <text evidence="1">The sequence shown here is derived from an EMBL/GenBank/DDBJ whole genome shotgun (WGS) entry which is preliminary data.</text>
</comment>
<dbReference type="Proteomes" id="UP001597083">
    <property type="component" value="Unassembled WGS sequence"/>
</dbReference>
<gene>
    <name evidence="1" type="ORF">ACFQ07_30975</name>
</gene>
<name>A0ABW3CT96_9ACTN</name>
<sequence length="41" mass="4594">MITETARTVLHTIPAGQWQRPPVQEFRQVLANTAPSRPASH</sequence>
<protein>
    <submittedName>
        <fullName evidence="1">Uncharacterized protein</fullName>
    </submittedName>
</protein>
<evidence type="ECO:0000313" key="1">
    <source>
        <dbReference type="EMBL" id="MFD0856696.1"/>
    </source>
</evidence>
<proteinExistence type="predicted"/>
<organism evidence="1 2">
    <name type="scientific">Actinomadura adrarensis</name>
    <dbReference type="NCBI Taxonomy" id="1819600"/>
    <lineage>
        <taxon>Bacteria</taxon>
        <taxon>Bacillati</taxon>
        <taxon>Actinomycetota</taxon>
        <taxon>Actinomycetes</taxon>
        <taxon>Streptosporangiales</taxon>
        <taxon>Thermomonosporaceae</taxon>
        <taxon>Actinomadura</taxon>
    </lineage>
</organism>
<evidence type="ECO:0000313" key="2">
    <source>
        <dbReference type="Proteomes" id="UP001597083"/>
    </source>
</evidence>
<reference evidence="2" key="1">
    <citation type="journal article" date="2019" name="Int. J. Syst. Evol. Microbiol.">
        <title>The Global Catalogue of Microorganisms (GCM) 10K type strain sequencing project: providing services to taxonomists for standard genome sequencing and annotation.</title>
        <authorList>
            <consortium name="The Broad Institute Genomics Platform"/>
            <consortium name="The Broad Institute Genome Sequencing Center for Infectious Disease"/>
            <person name="Wu L."/>
            <person name="Ma J."/>
        </authorList>
    </citation>
    <scope>NUCLEOTIDE SEQUENCE [LARGE SCALE GENOMIC DNA]</scope>
    <source>
        <strain evidence="2">JCM 31696</strain>
    </source>
</reference>
<keyword evidence="2" id="KW-1185">Reference proteome</keyword>
<dbReference type="EMBL" id="JBHTIR010004225">
    <property type="protein sequence ID" value="MFD0856696.1"/>
    <property type="molecule type" value="Genomic_DNA"/>
</dbReference>
<accession>A0ABW3CT96</accession>